<comment type="caution">
    <text evidence="1">The sequence shown here is derived from an EMBL/GenBank/DDBJ whole genome shotgun (WGS) entry which is preliminary data.</text>
</comment>
<reference evidence="1 2" key="1">
    <citation type="submission" date="2024-02" db="EMBL/GenBank/DDBJ databases">
        <authorList>
            <person name="Vignale AGUSTIN F."/>
            <person name="Sosa J E."/>
            <person name="Modenutti C."/>
        </authorList>
    </citation>
    <scope>NUCLEOTIDE SEQUENCE [LARGE SCALE GENOMIC DNA]</scope>
</reference>
<keyword evidence="2" id="KW-1185">Reference proteome</keyword>
<protein>
    <submittedName>
        <fullName evidence="1">Uncharacterized protein</fullName>
    </submittedName>
</protein>
<evidence type="ECO:0000313" key="2">
    <source>
        <dbReference type="Proteomes" id="UP001642360"/>
    </source>
</evidence>
<sequence>MKKAHARPSLAFGVSRGIKESFFHGKPNQKGKALLMMGGVEVSMVGDEWRSRSRQSDINNHLPCVSRAGILLNMVSPTLTETRESSLFRSQKSSLDAEELLSGELLGKQKRD</sequence>
<dbReference type="Proteomes" id="UP001642360">
    <property type="component" value="Unassembled WGS sequence"/>
</dbReference>
<gene>
    <name evidence="1" type="ORF">ILEXP_LOCUS22008</name>
</gene>
<dbReference type="AlphaFoldDB" id="A0ABC8SGM3"/>
<proteinExistence type="predicted"/>
<organism evidence="1 2">
    <name type="scientific">Ilex paraguariensis</name>
    <name type="common">yerba mate</name>
    <dbReference type="NCBI Taxonomy" id="185542"/>
    <lineage>
        <taxon>Eukaryota</taxon>
        <taxon>Viridiplantae</taxon>
        <taxon>Streptophyta</taxon>
        <taxon>Embryophyta</taxon>
        <taxon>Tracheophyta</taxon>
        <taxon>Spermatophyta</taxon>
        <taxon>Magnoliopsida</taxon>
        <taxon>eudicotyledons</taxon>
        <taxon>Gunneridae</taxon>
        <taxon>Pentapetalae</taxon>
        <taxon>asterids</taxon>
        <taxon>campanulids</taxon>
        <taxon>Aquifoliales</taxon>
        <taxon>Aquifoliaceae</taxon>
        <taxon>Ilex</taxon>
    </lineage>
</organism>
<dbReference type="EMBL" id="CAUOFW020002445">
    <property type="protein sequence ID" value="CAK9153717.1"/>
    <property type="molecule type" value="Genomic_DNA"/>
</dbReference>
<name>A0ABC8SGM3_9AQUA</name>
<evidence type="ECO:0000313" key="1">
    <source>
        <dbReference type="EMBL" id="CAK9153717.1"/>
    </source>
</evidence>
<accession>A0ABC8SGM3</accession>